<evidence type="ECO:0000256" key="1">
    <source>
        <dbReference type="SAM" id="MobiDB-lite"/>
    </source>
</evidence>
<proteinExistence type="predicted"/>
<keyword evidence="3" id="KW-1185">Reference proteome</keyword>
<dbReference type="RefSeq" id="WP_122971321.1">
    <property type="nucleotide sequence ID" value="NZ_RHLQ01000009.1"/>
</dbReference>
<dbReference type="EMBL" id="RHLQ01000009">
    <property type="protein sequence ID" value="RND00256.1"/>
    <property type="molecule type" value="Genomic_DNA"/>
</dbReference>
<sequence>MTRTLQEQLIKNGLAIKPMKKRKKKSKSQNFKEKLSKREIEALMGINRDIYKRVKGSFRKK</sequence>
<dbReference type="AlphaFoldDB" id="A0A3M8HCR5"/>
<name>A0A3M8HCR5_9BACI</name>
<feature type="compositionally biased region" description="Basic residues" evidence="1">
    <location>
        <begin position="18"/>
        <end position="27"/>
    </location>
</feature>
<protein>
    <submittedName>
        <fullName evidence="2">Uncharacterized protein</fullName>
    </submittedName>
</protein>
<dbReference type="Proteomes" id="UP000279909">
    <property type="component" value="Unassembled WGS sequence"/>
</dbReference>
<accession>A0A3M8HCR5</accession>
<evidence type="ECO:0000313" key="2">
    <source>
        <dbReference type="EMBL" id="RND00256.1"/>
    </source>
</evidence>
<comment type="caution">
    <text evidence="2">The sequence shown here is derived from an EMBL/GenBank/DDBJ whole genome shotgun (WGS) entry which is preliminary data.</text>
</comment>
<feature type="region of interest" description="Disordered" evidence="1">
    <location>
        <begin position="10"/>
        <end position="33"/>
    </location>
</feature>
<gene>
    <name evidence="2" type="ORF">EC501_05640</name>
</gene>
<organism evidence="2 3">
    <name type="scientific">Lysinibacillus halotolerans</name>
    <dbReference type="NCBI Taxonomy" id="1368476"/>
    <lineage>
        <taxon>Bacteria</taxon>
        <taxon>Bacillati</taxon>
        <taxon>Bacillota</taxon>
        <taxon>Bacilli</taxon>
        <taxon>Bacillales</taxon>
        <taxon>Bacillaceae</taxon>
        <taxon>Lysinibacillus</taxon>
    </lineage>
</organism>
<evidence type="ECO:0000313" key="3">
    <source>
        <dbReference type="Proteomes" id="UP000279909"/>
    </source>
</evidence>
<reference evidence="2 3" key="1">
    <citation type="journal article" date="2014" name="Int. J. Syst. Evol. Microbiol.">
        <title>Lysinibacillus halotolerans sp. nov., isolated from saline-alkaline soil.</title>
        <authorList>
            <person name="Kong D."/>
            <person name="Wang Y."/>
            <person name="Zhao B."/>
            <person name="Li Y."/>
            <person name="Song J."/>
            <person name="Zhai Y."/>
            <person name="Zhang C."/>
            <person name="Wang H."/>
            <person name="Chen X."/>
            <person name="Zhao B."/>
            <person name="Ruan Z."/>
        </authorList>
    </citation>
    <scope>NUCLEOTIDE SEQUENCE [LARGE SCALE GENOMIC DNA]</scope>
    <source>
        <strain evidence="2 3">MCCC 1A12703</strain>
    </source>
</reference>